<feature type="compositionally biased region" description="Basic residues" evidence="1">
    <location>
        <begin position="1217"/>
        <end position="1231"/>
    </location>
</feature>
<dbReference type="GeneID" id="62196769"/>
<organism evidence="2 3">
    <name type="scientific">Eeniella nana</name>
    <name type="common">Yeast</name>
    <name type="synonym">Brettanomyces nanus</name>
    <dbReference type="NCBI Taxonomy" id="13502"/>
    <lineage>
        <taxon>Eukaryota</taxon>
        <taxon>Fungi</taxon>
        <taxon>Dikarya</taxon>
        <taxon>Ascomycota</taxon>
        <taxon>Saccharomycotina</taxon>
        <taxon>Pichiomycetes</taxon>
        <taxon>Pichiales</taxon>
        <taxon>Pichiaceae</taxon>
        <taxon>Brettanomyces</taxon>
    </lineage>
</organism>
<gene>
    <name evidence="2" type="ORF">FOA43_003369</name>
</gene>
<feature type="compositionally biased region" description="Basic residues" evidence="1">
    <location>
        <begin position="701"/>
        <end position="714"/>
    </location>
</feature>
<dbReference type="OrthoDB" id="5563016at2759"/>
<sequence length="1294" mass="144219">MIHLSGVYSETEQKQRFGTSLSATATTSSPQYTQDSASMSSVQDELDFRSVNRSSSFQTSTSSSIEEEAISNGKMNEPPPRTTRTPDISSLAFYSGPSLNSSILSSRKHAQYVRRSIVISPSLNSIHSLKNKDDQALVSEDQRSEIPTAQMNIVNSPSIQALSDILNQKMGNGPINDNQENNVERFEPITEETYEDATSILDSQTQSKQQLIDDEVNSSVATFHTAHSFDTLSASSFQTPVKSTQPASSVAAEQPDLISLNSTVKGTPKIIPDFPATPVRSSTESPLTSREIHLKLSPSHYGDLFEQYVSAPEHVRKSSFSKPAKIAETVKEGDLMTPSLFSPALVFNEPIQSLQILNPDKGKSRNVFSDRKIGSSIYEIGYKDQKDVSFDFEHSTDNEEALKSYEKFYKLHFSAYNGNPLPNKSESMQTTEKEDADESGDTFVEEPSIKFLRKHEKRLSIRLVSDAYDDDNHIDGEGSARQPAIDSPVVADSPVNEDSGITLHDLYYPPSPSLLQATPNMFKSPVFQGSNTVNSEHFNKISHSLGKMFDQSKSLPNTPKEDDVDPLGTGEPEDPDGLEKLVSPLKLMEPPKNPKKLETVRSIQPVENSSKGGFSDTVHTEKKPASRRLRFRGLFKKSGSREPVKVALSPKPVPLSKPTTASTLNRLHAGGRRSEHQAKAKSFAGFVQPEERKPQLEEKKNRRKSLFSGWKRKSFSFTHNTSQKKKNNGKSLSGRRRSEAEGDNKKKDTYRSENESRYRGVVPETSIKEEKFDPFANTSSDFPKGLGITVKSHKGSVPTTPKSLSSEFTTASSKIRAGDVLFPRVLDNAEIESIVSLERSRSLGSTTSGHRTFSFRMSSGEHSFMKTLNEANDQTNFEPSTIDHIIAVKPPNVGNNIGSIGLKVQQRPLEKHIDHFSLNQPEYEPTKQPTVANQADSEDIEQEINEMINIIDFSDGESIDTSFKFGDTDATIDEKSMDILEKKYSNENSPFSAENENENTPESRRIESEDDSRRKAENYRQLLRQQREENIEPEHQNDQILASTPRFHSMYSETEQGRPASMSFKGLNGPAFNSSLKPATRSAIIGSLTSSHISYAMSKRDSTGSSYDSEQYSEPEFDFFADGVQINGKNGSLEDIHPPHRLSVMSKFSLSKSGAENRTQQTSESPVLSIHSFNHHQSLQYDKPKTLVKSRVKRGTSMGNLIGNTSSVKGYNEGRNSKGKSKKKSKKVRHRGVQFSSKILLYTTYAEDEYDRHPEDAACNNLTPELALDIKNELNEFKAQMDVNEDSRCYTHFF</sequence>
<feature type="compositionally biased region" description="Polar residues" evidence="1">
    <location>
        <begin position="1198"/>
        <end position="1209"/>
    </location>
</feature>
<evidence type="ECO:0000313" key="3">
    <source>
        <dbReference type="Proteomes" id="UP000662931"/>
    </source>
</evidence>
<feature type="region of interest" description="Disordered" evidence="1">
    <location>
        <begin position="638"/>
        <end position="762"/>
    </location>
</feature>
<feature type="compositionally biased region" description="Basic and acidic residues" evidence="1">
    <location>
        <begin position="736"/>
        <end position="758"/>
    </location>
</feature>
<feature type="compositionally biased region" description="Polar residues" evidence="1">
    <location>
        <begin position="419"/>
        <end position="430"/>
    </location>
</feature>
<feature type="region of interest" description="Disordered" evidence="1">
    <location>
        <begin position="1198"/>
        <end position="1231"/>
    </location>
</feature>
<proteinExistence type="predicted"/>
<protein>
    <recommendedName>
        <fullName evidence="4">Protein BNI4</fullName>
    </recommendedName>
</protein>
<feature type="compositionally biased region" description="Polar residues" evidence="1">
    <location>
        <begin position="603"/>
        <end position="612"/>
    </location>
</feature>
<feature type="region of interest" description="Disordered" evidence="1">
    <location>
        <begin position="419"/>
        <end position="442"/>
    </location>
</feature>
<dbReference type="Proteomes" id="UP000662931">
    <property type="component" value="Chromosome 4"/>
</dbReference>
<dbReference type="EMBL" id="CP064815">
    <property type="protein sequence ID" value="QPG75983.1"/>
    <property type="molecule type" value="Genomic_DNA"/>
</dbReference>
<feature type="region of interest" description="Disordered" evidence="1">
    <location>
        <begin position="984"/>
        <end position="1015"/>
    </location>
</feature>
<feature type="compositionally biased region" description="Basic and acidic residues" evidence="1">
    <location>
        <begin position="689"/>
        <end position="700"/>
    </location>
</feature>
<feature type="region of interest" description="Disordered" evidence="1">
    <location>
        <begin position="603"/>
        <end position="626"/>
    </location>
</feature>
<feature type="region of interest" description="Disordered" evidence="1">
    <location>
        <begin position="549"/>
        <end position="579"/>
    </location>
</feature>
<feature type="compositionally biased region" description="Basic and acidic residues" evidence="1">
    <location>
        <begin position="1001"/>
        <end position="1015"/>
    </location>
</feature>
<name>A0A875S4Y9_EENNA</name>
<feature type="region of interest" description="Disordered" evidence="1">
    <location>
        <begin position="1"/>
        <end position="89"/>
    </location>
</feature>
<dbReference type="KEGG" id="bnn:FOA43_003369"/>
<dbReference type="RefSeq" id="XP_038779548.1">
    <property type="nucleotide sequence ID" value="XM_038923620.1"/>
</dbReference>
<reference evidence="2" key="1">
    <citation type="submission" date="2020-10" db="EMBL/GenBank/DDBJ databases">
        <authorList>
            <person name="Roach M.J.R."/>
        </authorList>
    </citation>
    <scope>NUCLEOTIDE SEQUENCE</scope>
    <source>
        <strain evidence="2">CBS 1945</strain>
    </source>
</reference>
<evidence type="ECO:0000313" key="2">
    <source>
        <dbReference type="EMBL" id="QPG75983.1"/>
    </source>
</evidence>
<accession>A0A875S4Y9</accession>
<keyword evidence="3" id="KW-1185">Reference proteome</keyword>
<feature type="compositionally biased region" description="Low complexity" evidence="1">
    <location>
        <begin position="19"/>
        <end position="29"/>
    </location>
</feature>
<evidence type="ECO:0000256" key="1">
    <source>
        <dbReference type="SAM" id="MobiDB-lite"/>
    </source>
</evidence>
<evidence type="ECO:0008006" key="4">
    <source>
        <dbReference type="Google" id="ProtNLM"/>
    </source>
</evidence>
<feature type="compositionally biased region" description="Polar residues" evidence="1">
    <location>
        <begin position="986"/>
        <end position="1000"/>
    </location>
</feature>
<feature type="compositionally biased region" description="Polar residues" evidence="1">
    <location>
        <begin position="30"/>
        <end position="43"/>
    </location>
</feature>
<feature type="compositionally biased region" description="Low complexity" evidence="1">
    <location>
        <begin position="54"/>
        <end position="64"/>
    </location>
</feature>